<keyword evidence="2 5" id="KW-0812">Transmembrane</keyword>
<gene>
    <name evidence="6" type="ORF">SAMN05428998_102165</name>
</gene>
<dbReference type="GO" id="GO:0045055">
    <property type="term" value="P:regulated exocytosis"/>
    <property type="evidence" value="ECO:0007669"/>
    <property type="project" value="TreeGrafter"/>
</dbReference>
<organism evidence="6 7">
    <name type="scientific">Tistlia consotensis USBA 355</name>
    <dbReference type="NCBI Taxonomy" id="560819"/>
    <lineage>
        <taxon>Bacteria</taxon>
        <taxon>Pseudomonadati</taxon>
        <taxon>Pseudomonadota</taxon>
        <taxon>Alphaproteobacteria</taxon>
        <taxon>Rhodospirillales</taxon>
        <taxon>Rhodovibrionaceae</taxon>
        <taxon>Tistlia</taxon>
    </lineage>
</organism>
<keyword evidence="4 5" id="KW-0472">Membrane</keyword>
<reference evidence="6 7" key="1">
    <citation type="submission" date="2017-04" db="EMBL/GenBank/DDBJ databases">
        <authorList>
            <person name="Afonso C.L."/>
            <person name="Miller P.J."/>
            <person name="Scott M.A."/>
            <person name="Spackman E."/>
            <person name="Goraichik I."/>
            <person name="Dimitrov K.M."/>
            <person name="Suarez D.L."/>
            <person name="Swayne D.E."/>
        </authorList>
    </citation>
    <scope>NUCLEOTIDE SEQUENCE [LARGE SCALE GENOMIC DNA]</scope>
    <source>
        <strain evidence="6 7">USBA 355</strain>
    </source>
</reference>
<dbReference type="InterPro" id="IPR001129">
    <property type="entry name" value="Membr-assoc_MAPEG"/>
</dbReference>
<dbReference type="Pfam" id="PF01124">
    <property type="entry name" value="MAPEG"/>
    <property type="match status" value="1"/>
</dbReference>
<protein>
    <submittedName>
        <fullName evidence="6">MAPEG family protein</fullName>
    </submittedName>
</protein>
<keyword evidence="3 5" id="KW-1133">Transmembrane helix</keyword>
<dbReference type="InterPro" id="IPR023352">
    <property type="entry name" value="MAPEG-like_dom_sf"/>
</dbReference>
<dbReference type="SUPFAM" id="SSF161084">
    <property type="entry name" value="MAPEG domain-like"/>
    <property type="match status" value="1"/>
</dbReference>
<dbReference type="RefSeq" id="WP_089229676.1">
    <property type="nucleotide sequence ID" value="NZ_FWZX01000002.1"/>
</dbReference>
<feature type="transmembrane region" description="Helical" evidence="5">
    <location>
        <begin position="152"/>
        <end position="173"/>
    </location>
</feature>
<feature type="transmembrane region" description="Helical" evidence="5">
    <location>
        <begin position="50"/>
        <end position="68"/>
    </location>
</feature>
<dbReference type="PANTHER" id="PTHR31004">
    <property type="entry name" value="TRANSMEMBRANE PROTEIN 79"/>
    <property type="match status" value="1"/>
</dbReference>
<evidence type="ECO:0000256" key="5">
    <source>
        <dbReference type="SAM" id="Phobius"/>
    </source>
</evidence>
<evidence type="ECO:0000256" key="2">
    <source>
        <dbReference type="ARBA" id="ARBA00022692"/>
    </source>
</evidence>
<comment type="subcellular location">
    <subcellularLocation>
        <location evidence="1">Membrane</location>
    </subcellularLocation>
</comment>
<feature type="transmembrane region" description="Helical" evidence="5">
    <location>
        <begin position="121"/>
        <end position="140"/>
    </location>
</feature>
<feature type="transmembrane region" description="Helical" evidence="5">
    <location>
        <begin position="9"/>
        <end position="30"/>
    </location>
</feature>
<accession>A0A1Y6B8H8</accession>
<dbReference type="Gene3D" id="1.20.120.550">
    <property type="entry name" value="Membrane associated eicosanoid/glutathione metabolism-like domain"/>
    <property type="match status" value="1"/>
</dbReference>
<sequence length="179" mass="18623">MALDKAQHGVLRGMLAALALSIVALAGAVLWQPAFLQAPAPIAERLAAALRWEVLPLLCLVAAIGNLARHRFFTPADIDGSGLTAGTERARVFQSVLQNTLEQLVIALLAHLLWVAAAPPAWFGAVPVAAVLFLVGRISFAAGYAGGAPARAVGFALTFYPTLLLTLGSVLLLRRVAGG</sequence>
<evidence type="ECO:0000256" key="1">
    <source>
        <dbReference type="ARBA" id="ARBA00004370"/>
    </source>
</evidence>
<evidence type="ECO:0000313" key="6">
    <source>
        <dbReference type="EMBL" id="SME98360.1"/>
    </source>
</evidence>
<evidence type="ECO:0000256" key="3">
    <source>
        <dbReference type="ARBA" id="ARBA00022989"/>
    </source>
</evidence>
<evidence type="ECO:0000256" key="4">
    <source>
        <dbReference type="ARBA" id="ARBA00023136"/>
    </source>
</evidence>
<dbReference type="PANTHER" id="PTHR31004:SF1">
    <property type="entry name" value="TRANSMEMBRANE PROTEIN 79"/>
    <property type="match status" value="1"/>
</dbReference>
<dbReference type="AlphaFoldDB" id="A0A1Y6B8H8"/>
<dbReference type="STRING" id="560819.SAMN05428998_102165"/>
<dbReference type="EMBL" id="FWZX01000002">
    <property type="protein sequence ID" value="SME98360.1"/>
    <property type="molecule type" value="Genomic_DNA"/>
</dbReference>
<name>A0A1Y6B8H8_9PROT</name>
<keyword evidence="7" id="KW-1185">Reference proteome</keyword>
<dbReference type="GO" id="GO:0005765">
    <property type="term" value="C:lysosomal membrane"/>
    <property type="evidence" value="ECO:0007669"/>
    <property type="project" value="TreeGrafter"/>
</dbReference>
<dbReference type="Proteomes" id="UP000192917">
    <property type="component" value="Unassembled WGS sequence"/>
</dbReference>
<evidence type="ECO:0000313" key="7">
    <source>
        <dbReference type="Proteomes" id="UP000192917"/>
    </source>
</evidence>
<proteinExistence type="predicted"/>